<dbReference type="InterPro" id="IPR040165">
    <property type="entry name" value="Diminuto-like"/>
</dbReference>
<dbReference type="InterPro" id="IPR016169">
    <property type="entry name" value="FAD-bd_PCMH_sub2"/>
</dbReference>
<evidence type="ECO:0000313" key="3">
    <source>
        <dbReference type="EMBL" id="KAK6120337.1"/>
    </source>
</evidence>
<sequence length="220" mass="25131">MCIRSKCKSFKQRQKEHGENVKKVVKRLKKRNPKKDGLVYTDRNPWIVVGMHNVDYKHARHFEIDLYAFINILDIDKEIMTARVEPLVNMGQISKAIVLMNLSLVVLGDINDLTVGGMINGYSIEGISHIYGMFSDTIVAYEIILTDGHLEGLLMANEIKLIPIKEYMKLTYKPVVGNLKELHKAEPGFEQQCRQGDTHYGQMYTDVGVYYAPGPILRCE</sequence>
<name>A0ABR0UCS7_REHGL</name>
<proteinExistence type="predicted"/>
<dbReference type="SUPFAM" id="SSF56176">
    <property type="entry name" value="FAD-binding/transporter-associated domain-like"/>
    <property type="match status" value="1"/>
</dbReference>
<protein>
    <recommendedName>
        <fullName evidence="2">FAD linked oxidase N-terminal domain-containing protein</fullName>
    </recommendedName>
</protein>
<dbReference type="Gene3D" id="3.30.465.10">
    <property type="match status" value="1"/>
</dbReference>
<reference evidence="3 4" key="1">
    <citation type="journal article" date="2021" name="Comput. Struct. Biotechnol. J.">
        <title>De novo genome assembly of the potent medicinal plant Rehmannia glutinosa using nanopore technology.</title>
        <authorList>
            <person name="Ma L."/>
            <person name="Dong C."/>
            <person name="Song C."/>
            <person name="Wang X."/>
            <person name="Zheng X."/>
            <person name="Niu Y."/>
            <person name="Chen S."/>
            <person name="Feng W."/>
        </authorList>
    </citation>
    <scope>NUCLEOTIDE SEQUENCE [LARGE SCALE GENOMIC DNA]</scope>
    <source>
        <strain evidence="3">DH-2019</strain>
    </source>
</reference>
<dbReference type="PANTHER" id="PTHR10801:SF0">
    <property type="entry name" value="DELTA(24)-STEROL REDUCTASE"/>
    <property type="match status" value="1"/>
</dbReference>
<keyword evidence="1" id="KW-0560">Oxidoreductase</keyword>
<dbReference type="Proteomes" id="UP001318860">
    <property type="component" value="Unassembled WGS sequence"/>
</dbReference>
<comment type="caution">
    <text evidence="3">The sequence shown here is derived from an EMBL/GenBank/DDBJ whole genome shotgun (WGS) entry which is preliminary data.</text>
</comment>
<dbReference type="Pfam" id="PF01565">
    <property type="entry name" value="FAD_binding_4"/>
    <property type="match status" value="1"/>
</dbReference>
<accession>A0ABR0UCS7</accession>
<evidence type="ECO:0000259" key="2">
    <source>
        <dbReference type="Pfam" id="PF01565"/>
    </source>
</evidence>
<gene>
    <name evidence="3" type="ORF">DH2020_046028</name>
</gene>
<dbReference type="InterPro" id="IPR006094">
    <property type="entry name" value="Oxid_FAD_bind_N"/>
</dbReference>
<evidence type="ECO:0000313" key="4">
    <source>
        <dbReference type="Proteomes" id="UP001318860"/>
    </source>
</evidence>
<evidence type="ECO:0000256" key="1">
    <source>
        <dbReference type="ARBA" id="ARBA00023002"/>
    </source>
</evidence>
<dbReference type="PANTHER" id="PTHR10801">
    <property type="entry name" value="24-DEHYDROCHOLESTEROL REDUCTASE"/>
    <property type="match status" value="1"/>
</dbReference>
<keyword evidence="4" id="KW-1185">Reference proteome</keyword>
<dbReference type="EMBL" id="JABTTQ020003093">
    <property type="protein sequence ID" value="KAK6120337.1"/>
    <property type="molecule type" value="Genomic_DNA"/>
</dbReference>
<feature type="domain" description="FAD linked oxidase N-terminal" evidence="2">
    <location>
        <begin position="61"/>
        <end position="150"/>
    </location>
</feature>
<dbReference type="InterPro" id="IPR036318">
    <property type="entry name" value="FAD-bd_PCMH-like_sf"/>
</dbReference>
<organism evidence="3 4">
    <name type="scientific">Rehmannia glutinosa</name>
    <name type="common">Chinese foxglove</name>
    <dbReference type="NCBI Taxonomy" id="99300"/>
    <lineage>
        <taxon>Eukaryota</taxon>
        <taxon>Viridiplantae</taxon>
        <taxon>Streptophyta</taxon>
        <taxon>Embryophyta</taxon>
        <taxon>Tracheophyta</taxon>
        <taxon>Spermatophyta</taxon>
        <taxon>Magnoliopsida</taxon>
        <taxon>eudicotyledons</taxon>
        <taxon>Gunneridae</taxon>
        <taxon>Pentapetalae</taxon>
        <taxon>asterids</taxon>
        <taxon>lamiids</taxon>
        <taxon>Lamiales</taxon>
        <taxon>Orobanchaceae</taxon>
        <taxon>Rehmannieae</taxon>
        <taxon>Rehmannia</taxon>
    </lineage>
</organism>